<proteinExistence type="predicted"/>
<organism evidence="2 3">
    <name type="scientific">Phaseolus angularis</name>
    <name type="common">Azuki bean</name>
    <name type="synonym">Vigna angularis</name>
    <dbReference type="NCBI Taxonomy" id="3914"/>
    <lineage>
        <taxon>Eukaryota</taxon>
        <taxon>Viridiplantae</taxon>
        <taxon>Streptophyta</taxon>
        <taxon>Embryophyta</taxon>
        <taxon>Tracheophyta</taxon>
        <taxon>Spermatophyta</taxon>
        <taxon>Magnoliopsida</taxon>
        <taxon>eudicotyledons</taxon>
        <taxon>Gunneridae</taxon>
        <taxon>Pentapetalae</taxon>
        <taxon>rosids</taxon>
        <taxon>fabids</taxon>
        <taxon>Fabales</taxon>
        <taxon>Fabaceae</taxon>
        <taxon>Papilionoideae</taxon>
        <taxon>50 kb inversion clade</taxon>
        <taxon>NPAAA clade</taxon>
        <taxon>indigoferoid/millettioid clade</taxon>
        <taxon>Phaseoleae</taxon>
        <taxon>Vigna</taxon>
    </lineage>
</organism>
<dbReference type="EMBL" id="CM003377">
    <property type="protein sequence ID" value="KOM47509.1"/>
    <property type="molecule type" value="Genomic_DNA"/>
</dbReference>
<sequence length="190" mass="21074">MTSSRSGATGGGGRSVTRMPDVTSRQVNEKLVTVEFDARTFVPIGAHATSFKSYLGVMAKAHVPIVATCWDDVPQVDKNLLWQDILPLSRGRSLMIHHTYCHAKELGLESPDLAPLLAMHELWKAARTKSNGQFTSQSAQEISQRIVYRPEKQPSAQPVNETREEAEDHDVISILTSKLNKLRKGPVEML</sequence>
<gene>
    <name evidence="2" type="ORF">LR48_Vigan07g121300</name>
</gene>
<accession>A0A0L9UYA0</accession>
<protein>
    <submittedName>
        <fullName evidence="2">Uncharacterized protein</fullName>
    </submittedName>
</protein>
<dbReference type="AlphaFoldDB" id="A0A0L9UYA0"/>
<reference evidence="3" key="1">
    <citation type="journal article" date="2015" name="Proc. Natl. Acad. Sci. U.S.A.">
        <title>Genome sequencing of adzuki bean (Vigna angularis) provides insight into high starch and low fat accumulation and domestication.</title>
        <authorList>
            <person name="Yang K."/>
            <person name="Tian Z."/>
            <person name="Chen C."/>
            <person name="Luo L."/>
            <person name="Zhao B."/>
            <person name="Wang Z."/>
            <person name="Yu L."/>
            <person name="Li Y."/>
            <person name="Sun Y."/>
            <person name="Li W."/>
            <person name="Chen Y."/>
            <person name="Li Y."/>
            <person name="Zhang Y."/>
            <person name="Ai D."/>
            <person name="Zhao J."/>
            <person name="Shang C."/>
            <person name="Ma Y."/>
            <person name="Wu B."/>
            <person name="Wang M."/>
            <person name="Gao L."/>
            <person name="Sun D."/>
            <person name="Zhang P."/>
            <person name="Guo F."/>
            <person name="Wang W."/>
            <person name="Li Y."/>
            <person name="Wang J."/>
            <person name="Varshney R.K."/>
            <person name="Wang J."/>
            <person name="Ling H.Q."/>
            <person name="Wan P."/>
        </authorList>
    </citation>
    <scope>NUCLEOTIDE SEQUENCE</scope>
    <source>
        <strain evidence="3">cv. Jingnong 6</strain>
    </source>
</reference>
<dbReference type="Gramene" id="KOM47509">
    <property type="protein sequence ID" value="KOM47509"/>
    <property type="gene ID" value="LR48_Vigan07g121300"/>
</dbReference>
<name>A0A0L9UYA0_PHAAN</name>
<dbReference type="Proteomes" id="UP000053144">
    <property type="component" value="Chromosome 7"/>
</dbReference>
<evidence type="ECO:0000313" key="2">
    <source>
        <dbReference type="EMBL" id="KOM47509.1"/>
    </source>
</evidence>
<evidence type="ECO:0000313" key="3">
    <source>
        <dbReference type="Proteomes" id="UP000053144"/>
    </source>
</evidence>
<feature type="region of interest" description="Disordered" evidence="1">
    <location>
        <begin position="1"/>
        <end position="22"/>
    </location>
</feature>
<evidence type="ECO:0000256" key="1">
    <source>
        <dbReference type="SAM" id="MobiDB-lite"/>
    </source>
</evidence>